<gene>
    <name evidence="1" type="ORF">Fot_07261</name>
</gene>
<evidence type="ECO:0000313" key="2">
    <source>
        <dbReference type="Proteomes" id="UP001604277"/>
    </source>
</evidence>
<sequence length="103" mass="11746">MQFQSVDLSWRSGEKGVAYDGQTRLWINKAMTRTMECNMMKEMMEHSRHKQPKGDLGNIPNGSEVVLSPVVRLRSDWVVIDASSSANQDMPLHLKRVDSELVE</sequence>
<protein>
    <submittedName>
        <fullName evidence="1">Uncharacterized protein</fullName>
    </submittedName>
</protein>
<name>A0ABD1WVA9_9LAMI</name>
<dbReference type="EMBL" id="JBFOLJ010000002">
    <property type="protein sequence ID" value="KAL2553642.1"/>
    <property type="molecule type" value="Genomic_DNA"/>
</dbReference>
<accession>A0ABD1WVA9</accession>
<keyword evidence="2" id="KW-1185">Reference proteome</keyword>
<dbReference type="Proteomes" id="UP001604277">
    <property type="component" value="Unassembled WGS sequence"/>
</dbReference>
<proteinExistence type="predicted"/>
<comment type="caution">
    <text evidence="1">The sequence shown here is derived from an EMBL/GenBank/DDBJ whole genome shotgun (WGS) entry which is preliminary data.</text>
</comment>
<reference evidence="2" key="1">
    <citation type="submission" date="2024-07" db="EMBL/GenBank/DDBJ databases">
        <title>Two chromosome-level genome assemblies of Korean endemic species Abeliophyllum distichum and Forsythia ovata (Oleaceae).</title>
        <authorList>
            <person name="Jang H."/>
        </authorList>
    </citation>
    <scope>NUCLEOTIDE SEQUENCE [LARGE SCALE GENOMIC DNA]</scope>
</reference>
<dbReference type="AlphaFoldDB" id="A0ABD1WVA9"/>
<organism evidence="1 2">
    <name type="scientific">Forsythia ovata</name>
    <dbReference type="NCBI Taxonomy" id="205694"/>
    <lineage>
        <taxon>Eukaryota</taxon>
        <taxon>Viridiplantae</taxon>
        <taxon>Streptophyta</taxon>
        <taxon>Embryophyta</taxon>
        <taxon>Tracheophyta</taxon>
        <taxon>Spermatophyta</taxon>
        <taxon>Magnoliopsida</taxon>
        <taxon>eudicotyledons</taxon>
        <taxon>Gunneridae</taxon>
        <taxon>Pentapetalae</taxon>
        <taxon>asterids</taxon>
        <taxon>lamiids</taxon>
        <taxon>Lamiales</taxon>
        <taxon>Oleaceae</taxon>
        <taxon>Forsythieae</taxon>
        <taxon>Forsythia</taxon>
    </lineage>
</organism>
<evidence type="ECO:0000313" key="1">
    <source>
        <dbReference type="EMBL" id="KAL2553642.1"/>
    </source>
</evidence>